<dbReference type="KEGG" id="ncb:C0V82_25615"/>
<gene>
    <name evidence="2" type="ORF">C0V82_25615</name>
</gene>
<dbReference type="SUPFAM" id="SSF101327">
    <property type="entry name" value="YgfB-like"/>
    <property type="match status" value="1"/>
</dbReference>
<dbReference type="NCBIfam" id="TIGR02292">
    <property type="entry name" value="ygfB_yecA"/>
    <property type="match status" value="1"/>
</dbReference>
<keyword evidence="2" id="KW-0614">Plasmid</keyword>
<accession>A0A2K9NL59</accession>
<dbReference type="Pfam" id="PF03695">
    <property type="entry name" value="UPF0149"/>
    <property type="match status" value="1"/>
</dbReference>
<feature type="region of interest" description="Disordered" evidence="1">
    <location>
        <begin position="1"/>
        <end position="26"/>
    </location>
</feature>
<proteinExistence type="predicted"/>
<evidence type="ECO:0000313" key="2">
    <source>
        <dbReference type="EMBL" id="AUN33791.1"/>
    </source>
</evidence>
<feature type="compositionally biased region" description="Basic and acidic residues" evidence="1">
    <location>
        <begin position="1"/>
        <end position="15"/>
    </location>
</feature>
<geneLocation type="plasmid" evidence="2 3">
    <name>unnamed2</name>
</geneLocation>
<dbReference type="InterPro" id="IPR011978">
    <property type="entry name" value="YgfB-like"/>
</dbReference>
<dbReference type="AlphaFoldDB" id="A0A2K9NL59"/>
<keyword evidence="3" id="KW-1185">Reference proteome</keyword>
<evidence type="ECO:0000256" key="1">
    <source>
        <dbReference type="SAM" id="MobiDB-lite"/>
    </source>
</evidence>
<evidence type="ECO:0000313" key="3">
    <source>
        <dbReference type="Proteomes" id="UP000234752"/>
    </source>
</evidence>
<dbReference type="Proteomes" id="UP000234752">
    <property type="component" value="Plasmid unnamed2"/>
</dbReference>
<dbReference type="EMBL" id="CP025614">
    <property type="protein sequence ID" value="AUN33791.1"/>
    <property type="molecule type" value="Genomic_DNA"/>
</dbReference>
<dbReference type="InterPro" id="IPR036255">
    <property type="entry name" value="YgfB-like_sf"/>
</dbReference>
<name>A0A2K9NL59_9PROT</name>
<sequence>MTDKPRLIRETRRIGPEAPMPVPGERPRLSDAELGAYLRSRGAAAAVNSLSGLDGYLTAIHVGPKFIDPRIWVADLAGEHAMMAAEGTQDGLAMQALVHHFNRISVALSDAPDQYRPWFDTDRSSKPDPLFWELGFYSGISLAKRSWSQVTNPSKPGRPIFDRLYVPLENKKALSPDIDRIVAKAVLGLREYFMPQRLKALR</sequence>
<protein>
    <submittedName>
        <fullName evidence="2">YecA family protein</fullName>
    </submittedName>
</protein>
<dbReference type="OrthoDB" id="1551443at2"/>
<organism evidence="2 3">
    <name type="scientific">Niveispirillum cyanobacteriorum</name>
    <dbReference type="NCBI Taxonomy" id="1612173"/>
    <lineage>
        <taxon>Bacteria</taxon>
        <taxon>Pseudomonadati</taxon>
        <taxon>Pseudomonadota</taxon>
        <taxon>Alphaproteobacteria</taxon>
        <taxon>Rhodospirillales</taxon>
        <taxon>Azospirillaceae</taxon>
        <taxon>Niveispirillum</taxon>
    </lineage>
</organism>
<dbReference type="RefSeq" id="WP_102115294.1">
    <property type="nucleotide sequence ID" value="NZ_BMGN01000009.1"/>
</dbReference>
<reference evidence="2 3" key="1">
    <citation type="submission" date="2017-12" db="EMBL/GenBank/DDBJ databases">
        <title>Genomes of bacteria within cyanobacterial aggregates.</title>
        <authorList>
            <person name="Cai H."/>
        </authorList>
    </citation>
    <scope>NUCLEOTIDE SEQUENCE [LARGE SCALE GENOMIC DNA]</scope>
    <source>
        <strain evidence="2 3">TH16</strain>
        <plasmid evidence="2 3">unnamed2</plasmid>
    </source>
</reference>